<accession>A0AAW2IGW4</accession>
<sequence>MSEKVQNEARKPLKKTEVSSDKEEVIVMESGCESDGESSEVRKLGQETGKSRFSREDRETSSPEMKDDGSEHSENSKAAEDGLRIPFPESPLGTGPGRGVSLGGTSAGRTPHFPPPVFMWCPTIGLPPWCPALFPPGFVYPISFFSSVSEGNHVSGSSFLERSHPRNCTVLKKI</sequence>
<evidence type="ECO:0000256" key="1">
    <source>
        <dbReference type="SAM" id="MobiDB-lite"/>
    </source>
</evidence>
<feature type="region of interest" description="Disordered" evidence="1">
    <location>
        <begin position="1"/>
        <end position="102"/>
    </location>
</feature>
<reference evidence="2" key="1">
    <citation type="journal article" date="2024" name="Gigascience">
        <title>Chromosome-level genome of the poultry shaft louse Menopon gallinae provides insight into the host-switching and adaptive evolution of parasitic lice.</title>
        <authorList>
            <person name="Xu Y."/>
            <person name="Ma L."/>
            <person name="Liu S."/>
            <person name="Liang Y."/>
            <person name="Liu Q."/>
            <person name="He Z."/>
            <person name="Tian L."/>
            <person name="Duan Y."/>
            <person name="Cai W."/>
            <person name="Li H."/>
            <person name="Song F."/>
        </authorList>
    </citation>
    <scope>NUCLEOTIDE SEQUENCE</scope>
    <source>
        <strain evidence="2">Cailab_2023a</strain>
    </source>
</reference>
<gene>
    <name evidence="2" type="ORF">PYX00_001920</name>
</gene>
<dbReference type="EMBL" id="JARGDH010000001">
    <property type="protein sequence ID" value="KAL0280705.1"/>
    <property type="molecule type" value="Genomic_DNA"/>
</dbReference>
<name>A0AAW2IGW4_9NEOP</name>
<feature type="compositionally biased region" description="Basic and acidic residues" evidence="1">
    <location>
        <begin position="39"/>
        <end position="83"/>
    </location>
</feature>
<protein>
    <submittedName>
        <fullName evidence="2">Uncharacterized protein</fullName>
    </submittedName>
</protein>
<feature type="compositionally biased region" description="Basic and acidic residues" evidence="1">
    <location>
        <begin position="1"/>
        <end position="25"/>
    </location>
</feature>
<dbReference type="AlphaFoldDB" id="A0AAW2IGW4"/>
<evidence type="ECO:0000313" key="2">
    <source>
        <dbReference type="EMBL" id="KAL0280705.1"/>
    </source>
</evidence>
<organism evidence="2">
    <name type="scientific">Menopon gallinae</name>
    <name type="common">poultry shaft louse</name>
    <dbReference type="NCBI Taxonomy" id="328185"/>
    <lineage>
        <taxon>Eukaryota</taxon>
        <taxon>Metazoa</taxon>
        <taxon>Ecdysozoa</taxon>
        <taxon>Arthropoda</taxon>
        <taxon>Hexapoda</taxon>
        <taxon>Insecta</taxon>
        <taxon>Pterygota</taxon>
        <taxon>Neoptera</taxon>
        <taxon>Paraneoptera</taxon>
        <taxon>Psocodea</taxon>
        <taxon>Troctomorpha</taxon>
        <taxon>Phthiraptera</taxon>
        <taxon>Amblycera</taxon>
        <taxon>Menoponidae</taxon>
        <taxon>Menopon</taxon>
    </lineage>
</organism>
<proteinExistence type="predicted"/>
<comment type="caution">
    <text evidence="2">The sequence shown here is derived from an EMBL/GenBank/DDBJ whole genome shotgun (WGS) entry which is preliminary data.</text>
</comment>